<evidence type="ECO:0000313" key="2">
    <source>
        <dbReference type="EMBL" id="MBF0967048.1"/>
    </source>
</evidence>
<dbReference type="AlphaFoldDB" id="A0A929WWQ0"/>
<keyword evidence="1" id="KW-0472">Membrane</keyword>
<protein>
    <submittedName>
        <fullName evidence="2">Uncharacterized protein</fullName>
    </submittedName>
</protein>
<evidence type="ECO:0000256" key="1">
    <source>
        <dbReference type="SAM" id="Phobius"/>
    </source>
</evidence>
<gene>
    <name evidence="2" type="ORF">HXK09_07845</name>
</gene>
<dbReference type="EMBL" id="JABZGF010000292">
    <property type="protein sequence ID" value="MBF0967048.1"/>
    <property type="molecule type" value="Genomic_DNA"/>
</dbReference>
<proteinExistence type="predicted"/>
<keyword evidence="1" id="KW-0812">Transmembrane</keyword>
<reference evidence="2" key="1">
    <citation type="submission" date="2020-04" db="EMBL/GenBank/DDBJ databases">
        <title>Deep metagenomics examines the oral microbiome during advanced dental caries in children, revealing novel taxa and co-occurrences with host molecules.</title>
        <authorList>
            <person name="Baker J.L."/>
            <person name="Morton J.T."/>
            <person name="Dinis M."/>
            <person name="Alvarez R."/>
            <person name="Tran N.C."/>
            <person name="Knight R."/>
            <person name="Edlund A."/>
        </authorList>
    </citation>
    <scope>NUCLEOTIDE SEQUENCE</scope>
    <source>
        <strain evidence="2">JCVI_30_bin.13</strain>
    </source>
</reference>
<name>A0A929WWQ0_9ACTO</name>
<dbReference type="Proteomes" id="UP000759246">
    <property type="component" value="Unassembled WGS sequence"/>
</dbReference>
<dbReference type="RefSeq" id="WP_276740843.1">
    <property type="nucleotide sequence ID" value="NZ_CAJZKY010000075.1"/>
</dbReference>
<evidence type="ECO:0000313" key="3">
    <source>
        <dbReference type="Proteomes" id="UP000759246"/>
    </source>
</evidence>
<organism evidence="2 3">
    <name type="scientific">Actinomyces bouchesdurhonensis</name>
    <dbReference type="NCBI Taxonomy" id="1852361"/>
    <lineage>
        <taxon>Bacteria</taxon>
        <taxon>Bacillati</taxon>
        <taxon>Actinomycetota</taxon>
        <taxon>Actinomycetes</taxon>
        <taxon>Actinomycetales</taxon>
        <taxon>Actinomycetaceae</taxon>
        <taxon>Actinomyces</taxon>
    </lineage>
</organism>
<keyword evidence="1" id="KW-1133">Transmembrane helix</keyword>
<sequence length="91" mass="10257">MTSAASGILLAMFGVMMAVMFVIASPTATFIGLRYEQRILTYRYSQLDPLVRQTLADTHGNHEQAARKLCRKTHLPRTTIDTLLSLYTDHD</sequence>
<comment type="caution">
    <text evidence="2">The sequence shown here is derived from an EMBL/GenBank/DDBJ whole genome shotgun (WGS) entry which is preliminary data.</text>
</comment>
<feature type="transmembrane region" description="Helical" evidence="1">
    <location>
        <begin position="6"/>
        <end position="33"/>
    </location>
</feature>
<accession>A0A929WWQ0</accession>